<dbReference type="PANTHER" id="PTHR23419">
    <property type="entry name" value="DIVALENT CATION TOLERANCE CUTA-RELATED"/>
    <property type="match status" value="1"/>
</dbReference>
<dbReference type="AlphaFoldDB" id="A0A2H0UKK2"/>
<dbReference type="Gene3D" id="3.30.70.120">
    <property type="match status" value="1"/>
</dbReference>
<comment type="caution">
    <text evidence="2">The sequence shown here is derived from an EMBL/GenBank/DDBJ whole genome shotgun (WGS) entry which is preliminary data.</text>
</comment>
<dbReference type="InterPro" id="IPR011322">
    <property type="entry name" value="N-reg_PII-like_a/b"/>
</dbReference>
<comment type="similarity">
    <text evidence="1">Belongs to the CutA family.</text>
</comment>
<protein>
    <submittedName>
        <fullName evidence="2">Divalent-cation tolerance protein CutA</fullName>
    </submittedName>
</protein>
<dbReference type="SUPFAM" id="SSF54913">
    <property type="entry name" value="GlnB-like"/>
    <property type="match status" value="1"/>
</dbReference>
<dbReference type="InterPro" id="IPR004323">
    <property type="entry name" value="Ion_tolerance_CutA"/>
</dbReference>
<evidence type="ECO:0000313" key="3">
    <source>
        <dbReference type="Proteomes" id="UP000229526"/>
    </source>
</evidence>
<organism evidence="2 3">
    <name type="scientific">Candidatus Harrisonbacteria bacterium CG10_big_fil_rev_8_21_14_0_10_49_15</name>
    <dbReference type="NCBI Taxonomy" id="1974587"/>
    <lineage>
        <taxon>Bacteria</taxon>
        <taxon>Candidatus Harrisoniibacteriota</taxon>
    </lineage>
</organism>
<evidence type="ECO:0000313" key="2">
    <source>
        <dbReference type="EMBL" id="PIR86938.1"/>
    </source>
</evidence>
<dbReference type="Proteomes" id="UP000229526">
    <property type="component" value="Unassembled WGS sequence"/>
</dbReference>
<dbReference type="PANTHER" id="PTHR23419:SF8">
    <property type="entry name" value="FI09726P"/>
    <property type="match status" value="1"/>
</dbReference>
<proteinExistence type="inferred from homology"/>
<dbReference type="GO" id="GO:0010038">
    <property type="term" value="P:response to metal ion"/>
    <property type="evidence" value="ECO:0007669"/>
    <property type="project" value="InterPro"/>
</dbReference>
<dbReference type="Pfam" id="PF03091">
    <property type="entry name" value="CutA1"/>
    <property type="match status" value="1"/>
</dbReference>
<name>A0A2H0UKK2_9BACT</name>
<evidence type="ECO:0000256" key="1">
    <source>
        <dbReference type="ARBA" id="ARBA00010169"/>
    </source>
</evidence>
<accession>A0A2H0UKK2</accession>
<dbReference type="EMBL" id="PFBD01000022">
    <property type="protein sequence ID" value="PIR86938.1"/>
    <property type="molecule type" value="Genomic_DNA"/>
</dbReference>
<sequence length="101" mass="11802">MILIYTTHKNTEAAVNIGDLLIKDKLAACVNIWPIQSIYRDGDEIKSHLEAAMLIKTFEQKLQQIEEVIEKNHPDKTPFIGAVDVRRFNRSYREWMMEVVK</sequence>
<dbReference type="GO" id="GO:0005507">
    <property type="term" value="F:copper ion binding"/>
    <property type="evidence" value="ECO:0007669"/>
    <property type="project" value="TreeGrafter"/>
</dbReference>
<dbReference type="InterPro" id="IPR015867">
    <property type="entry name" value="N-reg_PII/ATP_PRibTrfase_C"/>
</dbReference>
<reference evidence="3" key="1">
    <citation type="submission" date="2017-09" db="EMBL/GenBank/DDBJ databases">
        <title>Depth-based differentiation of microbial function through sediment-hosted aquifers and enrichment of novel symbionts in the deep terrestrial subsurface.</title>
        <authorList>
            <person name="Probst A.J."/>
            <person name="Ladd B."/>
            <person name="Jarett J.K."/>
            <person name="Geller-Mcgrath D.E."/>
            <person name="Sieber C.M.K."/>
            <person name="Emerson J.B."/>
            <person name="Anantharaman K."/>
            <person name="Thomas B.C."/>
            <person name="Malmstrom R."/>
            <person name="Stieglmeier M."/>
            <person name="Klingl A."/>
            <person name="Woyke T."/>
            <person name="Ryan C.M."/>
            <person name="Banfield J.F."/>
        </authorList>
    </citation>
    <scope>NUCLEOTIDE SEQUENCE [LARGE SCALE GENOMIC DNA]</scope>
</reference>
<gene>
    <name evidence="2" type="ORF">COU11_02900</name>
</gene>